<evidence type="ECO:0000256" key="9">
    <source>
        <dbReference type="ARBA" id="ARBA00023274"/>
    </source>
</evidence>
<sequence length="821" mass="93359">MPPPSALPFSSSCFSSSIASSSLRSSLPHPNHPLRPPLKLPPFQLQPPHRISTPSHEKKISSSSPPPPPAPWLLPDNAESLKMPTAPWMTSPLLLPSDQVLDLSNPRRSTRNKKKGPGPADRSLTDKVRGGRSRRAMLGIIRNIKNLRQVHSAEPDEETPAAAVADAGQAAEFGVPLRPAKGGHGQRAPWVTAEEKLVFGREKKVKVVTSAESVLAPELLFRLRGEARRMMRWVKAKKAGVTQGVVEEIRRGWKENELVMVRIVEPLRRNMDRAREIAETKTGGLVVWSKRDFLVVYRGQKYEMFRNAPSSPKAVNKVNPGIIEEDSAIVSGSVIKMDGEVQNMESGIQMGDISIEGSLYEREADRLLDGLGPRFVDWWWQKPLPVDADLLPEVVPGFRPPLRMCLPGVRPKLMDDELTYLRKLARPLPTHFALGRNRKLQGLAASIIKLWEKSLIAKIAVKVGIQNTNNEQMSLELKAKLICFLVYFNSKRLTGGVLILRNKFFIILYRGKDFLPGGVTNLIDEREAELNEQQLEEEKARTGFTNSLHAIDNMLPSFSIVGTYMEFQEIQANHISLNNLSYRGQIQIEAEKEKLKKELREHEHKLFILKQKIERSEELLSKLSLSCCPLEQTADLEMLTEEERQAFRKIGLEMNEIILLGRRGIYDGVFGSIHQHWKHREVVKVLTKQKAFHHITYTARLLEVGSGGILVAVEKLRTSHAIIIYRGKNYARPLKPLNNLLSKREALQRSIEIQRRGSLKYFARQREKLIWELMQRLRLRMKVRGKGNNSYRSDELQLELITTDPYEVPPWCLRDPRLSRW</sequence>
<evidence type="ECO:0000256" key="10">
    <source>
        <dbReference type="PROSITE-ProRule" id="PRU00626"/>
    </source>
</evidence>
<dbReference type="Gene3D" id="3.30.110.60">
    <property type="entry name" value="YhbY-like"/>
    <property type="match status" value="3"/>
</dbReference>
<feature type="compositionally biased region" description="Low complexity" evidence="12">
    <location>
        <begin position="20"/>
        <end position="29"/>
    </location>
</feature>
<keyword evidence="11" id="KW-0175">Coiled coil</keyword>
<dbReference type="SUPFAM" id="SSF75471">
    <property type="entry name" value="YhbY-like"/>
    <property type="match status" value="3"/>
</dbReference>
<dbReference type="GO" id="GO:0006397">
    <property type="term" value="P:mRNA processing"/>
    <property type="evidence" value="ECO:0007669"/>
    <property type="project" value="UniProtKB-KW"/>
</dbReference>
<name>A0A9E7F1Q3_9LILI</name>
<reference evidence="14" key="1">
    <citation type="submission" date="2022-05" db="EMBL/GenBank/DDBJ databases">
        <title>The Musa troglodytarum L. genome provides insights into the mechanism of non-climacteric behaviour and enrichment of carotenoids.</title>
        <authorList>
            <person name="Wang J."/>
        </authorList>
    </citation>
    <scope>NUCLEOTIDE SEQUENCE</scope>
    <source>
        <tissue evidence="14">Leaf</tissue>
    </source>
</reference>
<gene>
    <name evidence="14" type="ORF">MUK42_26503</name>
</gene>
<proteinExistence type="predicted"/>
<feature type="compositionally biased region" description="Pro residues" evidence="12">
    <location>
        <begin position="30"/>
        <end position="40"/>
    </location>
</feature>
<evidence type="ECO:0000313" key="14">
    <source>
        <dbReference type="EMBL" id="URD88135.1"/>
    </source>
</evidence>
<protein>
    <recommendedName>
        <fullName evidence="13">CRM domain-containing protein</fullName>
    </recommendedName>
</protein>
<evidence type="ECO:0000259" key="13">
    <source>
        <dbReference type="PROSITE" id="PS51295"/>
    </source>
</evidence>
<keyword evidence="15" id="KW-1185">Reference proteome</keyword>
<feature type="region of interest" description="Disordered" evidence="12">
    <location>
        <begin position="99"/>
        <end position="130"/>
    </location>
</feature>
<comment type="subcellular location">
    <subcellularLocation>
        <location evidence="1">Plastid</location>
        <location evidence="1">Chloroplast</location>
    </subcellularLocation>
</comment>
<evidence type="ECO:0000256" key="4">
    <source>
        <dbReference type="ARBA" id="ARBA00022664"/>
    </source>
</evidence>
<feature type="region of interest" description="Disordered" evidence="12">
    <location>
        <begin position="20"/>
        <end position="78"/>
    </location>
</feature>
<feature type="domain" description="CRM" evidence="13">
    <location>
        <begin position="637"/>
        <end position="737"/>
    </location>
</feature>
<keyword evidence="6 10" id="KW-0694">RNA-binding</keyword>
<dbReference type="GO" id="GO:0009507">
    <property type="term" value="C:chloroplast"/>
    <property type="evidence" value="ECO:0007669"/>
    <property type="project" value="UniProtKB-SubCell"/>
</dbReference>
<dbReference type="AlphaFoldDB" id="A0A9E7F1Q3"/>
<dbReference type="PANTHER" id="PTHR31846">
    <property type="entry name" value="CRS1 / YHBY (CRM) DOMAIN-CONTAINING PROTEIN"/>
    <property type="match status" value="1"/>
</dbReference>
<dbReference type="InterPro" id="IPR035920">
    <property type="entry name" value="YhbY-like_sf"/>
</dbReference>
<evidence type="ECO:0000256" key="6">
    <source>
        <dbReference type="ARBA" id="ARBA00022884"/>
    </source>
</evidence>
<evidence type="ECO:0000313" key="15">
    <source>
        <dbReference type="Proteomes" id="UP001055439"/>
    </source>
</evidence>
<evidence type="ECO:0000256" key="8">
    <source>
        <dbReference type="ARBA" id="ARBA00023187"/>
    </source>
</evidence>
<dbReference type="SMART" id="SM01103">
    <property type="entry name" value="CRS1_YhbY"/>
    <property type="match status" value="3"/>
</dbReference>
<dbReference type="Pfam" id="PF01985">
    <property type="entry name" value="CRS1_YhbY"/>
    <property type="match status" value="3"/>
</dbReference>
<dbReference type="GO" id="GO:1990904">
    <property type="term" value="C:ribonucleoprotein complex"/>
    <property type="evidence" value="ECO:0007669"/>
    <property type="project" value="UniProtKB-KW"/>
</dbReference>
<feature type="coiled-coil region" evidence="11">
    <location>
        <begin position="585"/>
        <end position="619"/>
    </location>
</feature>
<dbReference type="InterPro" id="IPR045278">
    <property type="entry name" value="CRS1/CFM2/CFM3"/>
</dbReference>
<evidence type="ECO:0000256" key="3">
    <source>
        <dbReference type="ARBA" id="ARBA00022640"/>
    </source>
</evidence>
<accession>A0A9E7F1Q3</accession>
<evidence type="ECO:0000256" key="7">
    <source>
        <dbReference type="ARBA" id="ARBA00022946"/>
    </source>
</evidence>
<dbReference type="GO" id="GO:0000373">
    <property type="term" value="P:Group II intron splicing"/>
    <property type="evidence" value="ECO:0007669"/>
    <property type="project" value="UniProtKB-ARBA"/>
</dbReference>
<feature type="domain" description="CRM" evidence="13">
    <location>
        <begin position="411"/>
        <end position="521"/>
    </location>
</feature>
<dbReference type="OrthoDB" id="551352at2759"/>
<evidence type="ECO:0000256" key="5">
    <source>
        <dbReference type="ARBA" id="ARBA00022737"/>
    </source>
</evidence>
<keyword evidence="8" id="KW-0508">mRNA splicing</keyword>
<feature type="domain" description="CRM" evidence="13">
    <location>
        <begin position="213"/>
        <end position="309"/>
    </location>
</feature>
<dbReference type="PROSITE" id="PS51295">
    <property type="entry name" value="CRM"/>
    <property type="match status" value="3"/>
</dbReference>
<dbReference type="InterPro" id="IPR001890">
    <property type="entry name" value="RNA-binding_CRM"/>
</dbReference>
<keyword evidence="4" id="KW-0507">mRNA processing</keyword>
<keyword evidence="7" id="KW-0809">Transit peptide</keyword>
<evidence type="ECO:0000256" key="2">
    <source>
        <dbReference type="ARBA" id="ARBA00022528"/>
    </source>
</evidence>
<dbReference type="Proteomes" id="UP001055439">
    <property type="component" value="Chromosome 2"/>
</dbReference>
<keyword evidence="3" id="KW-0934">Plastid</keyword>
<keyword evidence="5" id="KW-0677">Repeat</keyword>
<keyword evidence="9" id="KW-0687">Ribonucleoprotein</keyword>
<keyword evidence="2" id="KW-0150">Chloroplast</keyword>
<dbReference type="EMBL" id="CP097504">
    <property type="protein sequence ID" value="URD88135.1"/>
    <property type="molecule type" value="Genomic_DNA"/>
</dbReference>
<evidence type="ECO:0000256" key="12">
    <source>
        <dbReference type="SAM" id="MobiDB-lite"/>
    </source>
</evidence>
<dbReference type="PANTHER" id="PTHR31846:SF10">
    <property type="entry name" value="CHLOROPLASTIC GROUP IIA INTRON SPLICING FACILITATOR CRS1, CHLOROPLASTIC"/>
    <property type="match status" value="1"/>
</dbReference>
<evidence type="ECO:0000256" key="11">
    <source>
        <dbReference type="SAM" id="Coils"/>
    </source>
</evidence>
<evidence type="ECO:0000256" key="1">
    <source>
        <dbReference type="ARBA" id="ARBA00004229"/>
    </source>
</evidence>
<dbReference type="GO" id="GO:0003729">
    <property type="term" value="F:mRNA binding"/>
    <property type="evidence" value="ECO:0007669"/>
    <property type="project" value="InterPro"/>
</dbReference>
<organism evidence="14 15">
    <name type="scientific">Musa troglodytarum</name>
    <name type="common">fe'i banana</name>
    <dbReference type="NCBI Taxonomy" id="320322"/>
    <lineage>
        <taxon>Eukaryota</taxon>
        <taxon>Viridiplantae</taxon>
        <taxon>Streptophyta</taxon>
        <taxon>Embryophyta</taxon>
        <taxon>Tracheophyta</taxon>
        <taxon>Spermatophyta</taxon>
        <taxon>Magnoliopsida</taxon>
        <taxon>Liliopsida</taxon>
        <taxon>Zingiberales</taxon>
        <taxon>Musaceae</taxon>
        <taxon>Musa</taxon>
    </lineage>
</organism>